<keyword evidence="4" id="KW-1185">Reference proteome</keyword>
<dbReference type="Gene3D" id="1.20.144.10">
    <property type="entry name" value="Phosphatidic acid phosphatase type 2/haloperoxidase"/>
    <property type="match status" value="2"/>
</dbReference>
<dbReference type="CDD" id="cd03392">
    <property type="entry name" value="PAP2_like_2"/>
    <property type="match status" value="1"/>
</dbReference>
<dbReference type="RefSeq" id="WP_285933605.1">
    <property type="nucleotide sequence ID" value="NZ_JASTZU010000058.1"/>
</dbReference>
<keyword evidence="1" id="KW-0472">Membrane</keyword>
<dbReference type="EMBL" id="JASTZU010000058">
    <property type="protein sequence ID" value="MDL4842325.1"/>
    <property type="molecule type" value="Genomic_DNA"/>
</dbReference>
<feature type="transmembrane region" description="Helical" evidence="1">
    <location>
        <begin position="96"/>
        <end position="115"/>
    </location>
</feature>
<feature type="transmembrane region" description="Helical" evidence="1">
    <location>
        <begin position="64"/>
        <end position="89"/>
    </location>
</feature>
<evidence type="ECO:0000256" key="1">
    <source>
        <dbReference type="SAM" id="Phobius"/>
    </source>
</evidence>
<gene>
    <name evidence="3" type="ORF">QQS35_17950</name>
</gene>
<organism evidence="3 4">
    <name type="scientific">Aquibacillus rhizosphaerae</name>
    <dbReference type="NCBI Taxonomy" id="3051431"/>
    <lineage>
        <taxon>Bacteria</taxon>
        <taxon>Bacillati</taxon>
        <taxon>Bacillota</taxon>
        <taxon>Bacilli</taxon>
        <taxon>Bacillales</taxon>
        <taxon>Bacillaceae</taxon>
        <taxon>Aquibacillus</taxon>
    </lineage>
</organism>
<evidence type="ECO:0000313" key="4">
    <source>
        <dbReference type="Proteomes" id="UP001235343"/>
    </source>
</evidence>
<dbReference type="Proteomes" id="UP001235343">
    <property type="component" value="Unassembled WGS sequence"/>
</dbReference>
<sequence>MDKQLIKKLSIPIIVLLIGLGIISLFTYIFVELGEDLLAHEIQLFDSSIIEFLKTLETDTLDQIMIFITELGSVWFLTTMSIFVVLALWFKAKDKWGITAFIVAIAGGGTITKVLKHHYDRGRPSINPEIDAVGYSFPSGHSMGSLIFYGFAIYLVAKSKRSKPVKWCFAILASFLIFLIGTSRAYLGAHFPSDVFAGFLAGFVWMTLCILALEWAEWRTKYHIRPFRAIRNLFVQRFHDNPEK</sequence>
<evidence type="ECO:0000259" key="2">
    <source>
        <dbReference type="SMART" id="SM00014"/>
    </source>
</evidence>
<keyword evidence="1" id="KW-1133">Transmembrane helix</keyword>
<feature type="transmembrane region" description="Helical" evidence="1">
    <location>
        <begin position="135"/>
        <end position="157"/>
    </location>
</feature>
<accession>A0ABT7L8Y0</accession>
<proteinExistence type="predicted"/>
<dbReference type="SMART" id="SM00014">
    <property type="entry name" value="acidPPc"/>
    <property type="match status" value="1"/>
</dbReference>
<dbReference type="InterPro" id="IPR000326">
    <property type="entry name" value="PAP2/HPO"/>
</dbReference>
<dbReference type="PANTHER" id="PTHR14969">
    <property type="entry name" value="SPHINGOSINE-1-PHOSPHATE PHOSPHOHYDROLASE"/>
    <property type="match status" value="1"/>
</dbReference>
<feature type="transmembrane region" description="Helical" evidence="1">
    <location>
        <begin position="12"/>
        <end position="31"/>
    </location>
</feature>
<dbReference type="PANTHER" id="PTHR14969:SF13">
    <property type="entry name" value="AT30094P"/>
    <property type="match status" value="1"/>
</dbReference>
<feature type="transmembrane region" description="Helical" evidence="1">
    <location>
        <begin position="195"/>
        <end position="216"/>
    </location>
</feature>
<feature type="transmembrane region" description="Helical" evidence="1">
    <location>
        <begin position="169"/>
        <end position="189"/>
    </location>
</feature>
<dbReference type="SUPFAM" id="SSF48317">
    <property type="entry name" value="Acid phosphatase/Vanadium-dependent haloperoxidase"/>
    <property type="match status" value="1"/>
</dbReference>
<keyword evidence="1" id="KW-0812">Transmembrane</keyword>
<reference evidence="3 4" key="1">
    <citation type="submission" date="2023-06" db="EMBL/GenBank/DDBJ databases">
        <title>Aquibacillus rhizosphaerae LR5S19.</title>
        <authorList>
            <person name="Sun J.-Q."/>
        </authorList>
    </citation>
    <scope>NUCLEOTIDE SEQUENCE [LARGE SCALE GENOMIC DNA]</scope>
    <source>
        <strain evidence="3 4">LR5S19</strain>
    </source>
</reference>
<dbReference type="Pfam" id="PF01569">
    <property type="entry name" value="PAP2"/>
    <property type="match status" value="1"/>
</dbReference>
<comment type="caution">
    <text evidence="3">The sequence shown here is derived from an EMBL/GenBank/DDBJ whole genome shotgun (WGS) entry which is preliminary data.</text>
</comment>
<name>A0ABT7L8Y0_9BACI</name>
<dbReference type="InterPro" id="IPR036938">
    <property type="entry name" value="PAP2/HPO_sf"/>
</dbReference>
<evidence type="ECO:0000313" key="3">
    <source>
        <dbReference type="EMBL" id="MDL4842325.1"/>
    </source>
</evidence>
<protein>
    <submittedName>
        <fullName evidence="3">Phosphatase PAP2 family protein</fullName>
    </submittedName>
</protein>
<feature type="domain" description="Phosphatidic acid phosphatase type 2/haloperoxidase" evidence="2">
    <location>
        <begin position="96"/>
        <end position="210"/>
    </location>
</feature>